<feature type="compositionally biased region" description="Basic and acidic residues" evidence="1">
    <location>
        <begin position="18"/>
        <end position="29"/>
    </location>
</feature>
<dbReference type="Gene3D" id="3.40.1570.10">
    <property type="entry name" value="HemS/ChuS/ChuX like domains"/>
    <property type="match status" value="2"/>
</dbReference>
<feature type="domain" description="Haemin-degrading HemS/ChuX" evidence="2">
    <location>
        <begin position="216"/>
        <end position="347"/>
    </location>
</feature>
<name>A0A1H4EZ36_9RHOB</name>
<organism evidence="3 4">
    <name type="scientific">Rubrimonas cliftonensis</name>
    <dbReference type="NCBI Taxonomy" id="89524"/>
    <lineage>
        <taxon>Bacteria</taxon>
        <taxon>Pseudomonadati</taxon>
        <taxon>Pseudomonadota</taxon>
        <taxon>Alphaproteobacteria</taxon>
        <taxon>Rhodobacterales</taxon>
        <taxon>Paracoccaceae</taxon>
        <taxon>Rubrimonas</taxon>
    </lineage>
</organism>
<evidence type="ECO:0000259" key="2">
    <source>
        <dbReference type="Pfam" id="PF05171"/>
    </source>
</evidence>
<dbReference type="AlphaFoldDB" id="A0A1H4EZ36"/>
<dbReference type="OrthoDB" id="316630at2"/>
<evidence type="ECO:0000313" key="4">
    <source>
        <dbReference type="Proteomes" id="UP000198703"/>
    </source>
</evidence>
<dbReference type="Proteomes" id="UP000198703">
    <property type="component" value="Unassembled WGS sequence"/>
</dbReference>
<feature type="domain" description="Haemin-degrading HemS/ChuX" evidence="2">
    <location>
        <begin position="37"/>
        <end position="162"/>
    </location>
</feature>
<gene>
    <name evidence="3" type="ORF">SAMN05444370_11716</name>
</gene>
<dbReference type="CDD" id="cd16831">
    <property type="entry name" value="HemS-like_C"/>
    <property type="match status" value="1"/>
</dbReference>
<dbReference type="InterPro" id="IPR053733">
    <property type="entry name" value="Heme_Transport_Util_sf"/>
</dbReference>
<dbReference type="EMBL" id="FNQM01000017">
    <property type="protein sequence ID" value="SEA90293.1"/>
    <property type="molecule type" value="Genomic_DNA"/>
</dbReference>
<dbReference type="Pfam" id="PF05171">
    <property type="entry name" value="HemS"/>
    <property type="match status" value="2"/>
</dbReference>
<reference evidence="3 4" key="1">
    <citation type="submission" date="2016-10" db="EMBL/GenBank/DDBJ databases">
        <authorList>
            <person name="de Groot N.N."/>
        </authorList>
    </citation>
    <scope>NUCLEOTIDE SEQUENCE [LARGE SCALE GENOMIC DNA]</scope>
    <source>
        <strain evidence="3 4">DSM 15345</strain>
    </source>
</reference>
<sequence>MTDHAAGSAPDPAALRAARRDDPKARDRDLAERLDAPEAALVAAHVGAGDGMRALPLDPRPDALIPMIGGLAEVMALTRNAHCVIETVGRYDDWTPGEHAAMVLSPGVDLRIFPRHWAHAYSVERETPGGVMRSVQAFDAAGDAVHKVFLREGSDLAGWEALRLALGRPDAPAPAFAPRAPTEAAQGDAAKADTLRREWARMSDSHQFLRMVSKLKMNRLGAYRMAGEPFARRLAPGAVRATLEGLAARGFPAMVFVGNRGCIQIHAGPIRSLEPMGPWLNVMDPGFNLHLREDRVAEVWLVEKPTRRGPALSVEAFAADGDLILQVFGYRKPEVDHVPDFDALANTLSVLPETVA</sequence>
<dbReference type="STRING" id="89524.SAMN05444370_11716"/>
<protein>
    <submittedName>
        <fullName evidence="3">Putative hemin transport protein</fullName>
    </submittedName>
</protein>
<evidence type="ECO:0000256" key="1">
    <source>
        <dbReference type="SAM" id="MobiDB-lite"/>
    </source>
</evidence>
<proteinExistence type="predicted"/>
<keyword evidence="4" id="KW-1185">Reference proteome</keyword>
<dbReference type="InterPro" id="IPR007845">
    <property type="entry name" value="HemS/ChuX_dom"/>
</dbReference>
<dbReference type="SUPFAM" id="SSF144064">
    <property type="entry name" value="Heme iron utilization protein-like"/>
    <property type="match status" value="1"/>
</dbReference>
<dbReference type="RefSeq" id="WP_093255591.1">
    <property type="nucleotide sequence ID" value="NZ_FNQM01000017.1"/>
</dbReference>
<dbReference type="CDD" id="cd16830">
    <property type="entry name" value="HemS-like_N"/>
    <property type="match status" value="1"/>
</dbReference>
<evidence type="ECO:0000313" key="3">
    <source>
        <dbReference type="EMBL" id="SEA90293.1"/>
    </source>
</evidence>
<feature type="region of interest" description="Disordered" evidence="1">
    <location>
        <begin position="1"/>
        <end position="29"/>
    </location>
</feature>
<dbReference type="GO" id="GO:0006826">
    <property type="term" value="P:iron ion transport"/>
    <property type="evidence" value="ECO:0007669"/>
    <property type="project" value="InterPro"/>
</dbReference>
<accession>A0A1H4EZ36</accession>